<organism evidence="2 3">
    <name type="scientific">Nicrophorus vespilloides</name>
    <name type="common">Boreal carrion beetle</name>
    <dbReference type="NCBI Taxonomy" id="110193"/>
    <lineage>
        <taxon>Eukaryota</taxon>
        <taxon>Metazoa</taxon>
        <taxon>Ecdysozoa</taxon>
        <taxon>Arthropoda</taxon>
        <taxon>Hexapoda</taxon>
        <taxon>Insecta</taxon>
        <taxon>Pterygota</taxon>
        <taxon>Neoptera</taxon>
        <taxon>Endopterygota</taxon>
        <taxon>Coleoptera</taxon>
        <taxon>Polyphaga</taxon>
        <taxon>Staphyliniformia</taxon>
        <taxon>Silphidae</taxon>
        <taxon>Nicrophorinae</taxon>
        <taxon>Nicrophorus</taxon>
    </lineage>
</organism>
<dbReference type="InterPro" id="IPR048733">
    <property type="entry name" value="CFA69_ARM_dom"/>
</dbReference>
<proteinExistence type="predicted"/>
<dbReference type="RefSeq" id="XP_017774327.1">
    <property type="nucleotide sequence ID" value="XM_017918838.1"/>
</dbReference>
<dbReference type="GeneID" id="108561065"/>
<name>A0ABM1MIC7_NICVS</name>
<dbReference type="SUPFAM" id="SSF48371">
    <property type="entry name" value="ARM repeat"/>
    <property type="match status" value="1"/>
</dbReference>
<gene>
    <name evidence="3" type="primary">LOC108561065</name>
</gene>
<dbReference type="Proteomes" id="UP000695000">
    <property type="component" value="Unplaced"/>
</dbReference>
<dbReference type="InterPro" id="IPR016024">
    <property type="entry name" value="ARM-type_fold"/>
</dbReference>
<feature type="domain" description="Cilia- and flagella-associated protein 69 ARM repeats" evidence="1">
    <location>
        <begin position="5"/>
        <end position="587"/>
    </location>
</feature>
<evidence type="ECO:0000259" key="1">
    <source>
        <dbReference type="Pfam" id="PF21049"/>
    </source>
</evidence>
<keyword evidence="2" id="KW-1185">Reference proteome</keyword>
<dbReference type="Pfam" id="PF21049">
    <property type="entry name" value="CFA69_ARM_rpt"/>
    <property type="match status" value="1"/>
</dbReference>
<reference evidence="3" key="1">
    <citation type="submission" date="2025-08" db="UniProtKB">
        <authorList>
            <consortium name="RefSeq"/>
        </authorList>
    </citation>
    <scope>IDENTIFICATION</scope>
    <source>
        <tissue evidence="3">Whole Larva</tissue>
    </source>
</reference>
<accession>A0ABM1MIC7</accession>
<dbReference type="Gene3D" id="1.25.10.10">
    <property type="entry name" value="Leucine-rich Repeat Variant"/>
    <property type="match status" value="1"/>
</dbReference>
<protein>
    <submittedName>
        <fullName evidence="3">Cilia- and flagella-associated protein 69-like</fullName>
    </submittedName>
</protein>
<evidence type="ECO:0000313" key="3">
    <source>
        <dbReference type="RefSeq" id="XP_017774327.1"/>
    </source>
</evidence>
<dbReference type="InterPro" id="IPR048732">
    <property type="entry name" value="CFA69"/>
</dbReference>
<dbReference type="PANTHER" id="PTHR14716:SF0">
    <property type="entry name" value="CILIA- AND FLAGELLA-ASSOCIATED PROTEIN 69"/>
    <property type="match status" value="1"/>
</dbReference>
<evidence type="ECO:0000313" key="2">
    <source>
        <dbReference type="Proteomes" id="UP000695000"/>
    </source>
</evidence>
<dbReference type="InterPro" id="IPR011989">
    <property type="entry name" value="ARM-like"/>
</dbReference>
<sequence length="756" mass="87584">MYCVSMQVCQEAIENSDLVDGFNNFLRVCDDEMYIEMLKISCKIAAISQNTCFKMLNDGVLDIIMIRLDPHWRTRMNSPCDIDEDVKNFDESLQLLSMLLETIKNAPKEKVVNIKPPGLEAAWAMRYVFRYNMSSINRRIDRNYTTAMILLLADLFPKFRLLQSGLSEDICTLSVATELGTAGTWAAALHFYTIDEDYEFKRMIIVAIYYCTKELGALKIVKEKHVILCLMKLLIPEQYNDWCPEYLCKIRYTALNVLERIMHIIYQDFIEINGIARILLLLNYFVIKPYAMDTLISCLKCLKSLLFTKHDDEILKQFKAHNAKEILRNIVNILYVKDLNTSNQKAMTSIFSIMALLIKCGEDSFSADIDICLEFMRRILKPNPNDILYDSKLAITIINYLWELAIFHDNNLIYFVKANGVYLLLDIIRDAPFPVKLVALGFLVEIAEEGTGIPYLVTWRNKKLSLIPLLLKIFREENCLIGVKTMERGVVEGLIYISYPIMGKMQREIKVTNNTERSPAIADMEFSCRPKLYAIIQLLNERHKDKVEIANEHYKLYGYDLTIDDMITKLVCENYLTLKLGEAWMEVKQCIELRPIEIVPFDQFLLNTMIKNYYKWGADIQKMQLELLKLEGRKEYFSEEDFYNLLREAKLGEALIALKELRYLAKCSEALFRMASNVRESYVRDSGQHKHITYNLDLNITNVVGQKLLIESDRIIDPFTEIPPSPVSLESNNVSIGDYPKRENSVISLDISPDCH</sequence>
<dbReference type="PANTHER" id="PTHR14716">
    <property type="entry name" value="CILIA- AND FLAGELLA-ASSOCIATED PROTEIN 69"/>
    <property type="match status" value="1"/>
</dbReference>